<protein>
    <submittedName>
        <fullName evidence="1">Uncharacterized protein</fullName>
    </submittedName>
</protein>
<sequence length="74" mass="7956">MTTHGAVQEIVAPFAGRLGASQRFAINRDDETNQEYLSAYPDAALGMSLSDQIGLRPFKTLGLWKAALVEGMGT</sequence>
<organism evidence="1 2">
    <name type="scientific">Myriangium duriaei CBS 260.36</name>
    <dbReference type="NCBI Taxonomy" id="1168546"/>
    <lineage>
        <taxon>Eukaryota</taxon>
        <taxon>Fungi</taxon>
        <taxon>Dikarya</taxon>
        <taxon>Ascomycota</taxon>
        <taxon>Pezizomycotina</taxon>
        <taxon>Dothideomycetes</taxon>
        <taxon>Dothideomycetidae</taxon>
        <taxon>Myriangiales</taxon>
        <taxon>Myriangiaceae</taxon>
        <taxon>Myriangium</taxon>
    </lineage>
</organism>
<comment type="caution">
    <text evidence="1">The sequence shown here is derived from an EMBL/GenBank/DDBJ whole genome shotgun (WGS) entry which is preliminary data.</text>
</comment>
<evidence type="ECO:0000313" key="2">
    <source>
        <dbReference type="Proteomes" id="UP000799439"/>
    </source>
</evidence>
<name>A0A9P4MDG6_9PEZI</name>
<gene>
    <name evidence="1" type="ORF">K461DRAFT_281528</name>
</gene>
<accession>A0A9P4MDG6</accession>
<dbReference type="OrthoDB" id="3222at2759"/>
<dbReference type="Proteomes" id="UP000799439">
    <property type="component" value="Unassembled WGS sequence"/>
</dbReference>
<dbReference type="AlphaFoldDB" id="A0A9P4MDG6"/>
<reference evidence="1" key="1">
    <citation type="journal article" date="2020" name="Stud. Mycol.">
        <title>101 Dothideomycetes genomes: a test case for predicting lifestyles and emergence of pathogens.</title>
        <authorList>
            <person name="Haridas S."/>
            <person name="Albert R."/>
            <person name="Binder M."/>
            <person name="Bloem J."/>
            <person name="Labutti K."/>
            <person name="Salamov A."/>
            <person name="Andreopoulos B."/>
            <person name="Baker S."/>
            <person name="Barry K."/>
            <person name="Bills G."/>
            <person name="Bluhm B."/>
            <person name="Cannon C."/>
            <person name="Castanera R."/>
            <person name="Culley D."/>
            <person name="Daum C."/>
            <person name="Ezra D."/>
            <person name="Gonzalez J."/>
            <person name="Henrissat B."/>
            <person name="Kuo A."/>
            <person name="Liang C."/>
            <person name="Lipzen A."/>
            <person name="Lutzoni F."/>
            <person name="Magnuson J."/>
            <person name="Mondo S."/>
            <person name="Nolan M."/>
            <person name="Ohm R."/>
            <person name="Pangilinan J."/>
            <person name="Park H.-J."/>
            <person name="Ramirez L."/>
            <person name="Alfaro M."/>
            <person name="Sun H."/>
            <person name="Tritt A."/>
            <person name="Yoshinaga Y."/>
            <person name="Zwiers L.-H."/>
            <person name="Turgeon B."/>
            <person name="Goodwin S."/>
            <person name="Spatafora J."/>
            <person name="Crous P."/>
            <person name="Grigoriev I."/>
        </authorList>
    </citation>
    <scope>NUCLEOTIDE SEQUENCE</scope>
    <source>
        <strain evidence="1">CBS 260.36</strain>
    </source>
</reference>
<proteinExistence type="predicted"/>
<keyword evidence="2" id="KW-1185">Reference proteome</keyword>
<dbReference type="EMBL" id="ML996091">
    <property type="protein sequence ID" value="KAF2149173.1"/>
    <property type="molecule type" value="Genomic_DNA"/>
</dbReference>
<evidence type="ECO:0000313" key="1">
    <source>
        <dbReference type="EMBL" id="KAF2149173.1"/>
    </source>
</evidence>